<accession>A0ACC2X502</accession>
<dbReference type="Proteomes" id="UP001234202">
    <property type="component" value="Unassembled WGS sequence"/>
</dbReference>
<sequence length="848" mass="95678">MFRNRGNPTFTSADIEAQLAQITIDPANTGNTENLEPLAPLVKTLQDSGTAQAYFRALDTFVQEKEHEIERICNENYEDFASAIGMLGTVRQGTGHLKGQIGQLDGQMGQVGQELSSKKRALLQHKKVARNIDEAIDTLQTCLRVLDMVNSVKEMITSKKYFGALRALEGLRTLPPSSISSTPFYQQIMLSIPLLRTEIKASVTAEEKAWLLGVRESSPLVGKLALDQMEVRAKKWKVKMERDGNVKEIRIGSAIELVNNEKSEFNPLHNEKISLDFKPLLQCIHIYEALNSRAELQQVYHADRQRQAHLILSTRGTITPQNISTVLPGLMEDFVGFFIIEQYVLKISRPFRTAREVDDLWDEMSRAIVAVVSDGLKGCEDSDTFLAVKLNILRFEQTLEGYNYDVSGLERLIMTMFERYSDLLQRKFSADFDQIVMEDDNQPMMVQSQAEFEQVVAACWLAPGEAEHLAELVAIIGFPQPMPFSQTFPMCCINVRNFVDQFYHFVEGVTQRHRNIDELLRKSLDGLLISHVSKNICNRLSKMNNLSQIAQAVINLEHFATAAEQLETALMTMKYSNGHQASSSAGSVLTLQSSQSFQAAIDFAQNRIDTIIASKLDEFFEMAEYDWTPPLPANIRKRGVISGTSPSTAAFMNSRPGSPAVGVQAVQRQSTTMQWFDANTTQEPSTYLFEMITFLTAYVDSVLIMLNEDIKTRTYRMALEHVNKGLLGYLIGPDVPKLNEQALKNLVDDVTFIEKEVKRLEKPGLDDVFDEIKSIINLILSEAVQAYMEPSVRQGSYAVIRPRNLQTVLEKLARYVPDPRNMTPDDAVRMTRRRREAEMVAKLVNQGR</sequence>
<organism evidence="1 2">
    <name type="scientific">Naganishia onofrii</name>
    <dbReference type="NCBI Taxonomy" id="1851511"/>
    <lineage>
        <taxon>Eukaryota</taxon>
        <taxon>Fungi</taxon>
        <taxon>Dikarya</taxon>
        <taxon>Basidiomycota</taxon>
        <taxon>Agaricomycotina</taxon>
        <taxon>Tremellomycetes</taxon>
        <taxon>Filobasidiales</taxon>
        <taxon>Filobasidiaceae</taxon>
        <taxon>Naganishia</taxon>
    </lineage>
</organism>
<name>A0ACC2X502_9TREE</name>
<reference evidence="1" key="1">
    <citation type="submission" date="2023-04" db="EMBL/GenBank/DDBJ databases">
        <title>Draft Genome sequencing of Naganishia species isolated from polar environments using Oxford Nanopore Technology.</title>
        <authorList>
            <person name="Leo P."/>
            <person name="Venkateswaran K."/>
        </authorList>
    </citation>
    <scope>NUCLEOTIDE SEQUENCE</scope>
    <source>
        <strain evidence="1">DBVPG 5303</strain>
    </source>
</reference>
<proteinExistence type="predicted"/>
<dbReference type="EMBL" id="JASBWV010000028">
    <property type="protein sequence ID" value="KAJ9118501.1"/>
    <property type="molecule type" value="Genomic_DNA"/>
</dbReference>
<protein>
    <submittedName>
        <fullName evidence="1">Uncharacterized protein</fullName>
    </submittedName>
</protein>
<keyword evidence="2" id="KW-1185">Reference proteome</keyword>
<evidence type="ECO:0000313" key="2">
    <source>
        <dbReference type="Proteomes" id="UP001234202"/>
    </source>
</evidence>
<gene>
    <name evidence="1" type="ORF">QFC24_006154</name>
</gene>
<comment type="caution">
    <text evidence="1">The sequence shown here is derived from an EMBL/GenBank/DDBJ whole genome shotgun (WGS) entry which is preliminary data.</text>
</comment>
<evidence type="ECO:0000313" key="1">
    <source>
        <dbReference type="EMBL" id="KAJ9118501.1"/>
    </source>
</evidence>